<sequence length="388" mass="40440">MIYLDSAATTLQKPPAVARAVYSAVTHLATPGRGGHPAAARAGEVAFRCRSLAGRMFGVDDPERVVFTSNATHGLNLAIKTLVHPGDRVVVSGYEHNAVTRPLHALGARMEVASGPLFAPQETLAAFEAAVTAGTAAVVCTHVSNVFGYVLPVEEIAALCRRRGVPFVLDASQSAGVLPMSLRELGAAFVAMPGHKGLYGPQGTGLLLCGELLPAPLLEGGTGSASARAEMPDFLPDRLEAGTHNMPGIAGLLEGLRFLQRAGLGRIRAHEEQLTALAARRLARLPGVRVFADPDQSCQTGVLSFQIQGVDCEEAGAALARRGIAVRAGLHCAPLAHQTAGTAELGTIRASFSAFNTPQEVLALVRAVSALPGKGSWAGEEKIPRNWA</sequence>
<dbReference type="Proteomes" id="UP000824208">
    <property type="component" value="Unassembled WGS sequence"/>
</dbReference>
<dbReference type="Pfam" id="PF00266">
    <property type="entry name" value="Aminotran_5"/>
    <property type="match status" value="1"/>
</dbReference>
<dbReference type="InterPro" id="IPR000192">
    <property type="entry name" value="Aminotrans_V_dom"/>
</dbReference>
<dbReference type="InterPro" id="IPR015424">
    <property type="entry name" value="PyrdxlP-dep_Trfase"/>
</dbReference>
<protein>
    <submittedName>
        <fullName evidence="2">Aminotransferase class V-fold PLP-dependent enzyme</fullName>
    </submittedName>
</protein>
<dbReference type="EMBL" id="DWYC01000094">
    <property type="protein sequence ID" value="HJB58022.1"/>
    <property type="molecule type" value="Genomic_DNA"/>
</dbReference>
<evidence type="ECO:0000259" key="1">
    <source>
        <dbReference type="Pfam" id="PF00266"/>
    </source>
</evidence>
<evidence type="ECO:0000313" key="2">
    <source>
        <dbReference type="EMBL" id="HJB58022.1"/>
    </source>
</evidence>
<feature type="domain" description="Aminotransferase class V" evidence="1">
    <location>
        <begin position="2"/>
        <end position="364"/>
    </location>
</feature>
<dbReference type="GO" id="GO:0008483">
    <property type="term" value="F:transaminase activity"/>
    <property type="evidence" value="ECO:0007669"/>
    <property type="project" value="UniProtKB-KW"/>
</dbReference>
<dbReference type="InterPro" id="IPR015422">
    <property type="entry name" value="PyrdxlP-dep_Trfase_small"/>
</dbReference>
<gene>
    <name evidence="2" type="ORF">H9714_10790</name>
</gene>
<dbReference type="AlphaFoldDB" id="A0A9D2MCC3"/>
<reference evidence="2" key="1">
    <citation type="journal article" date="2021" name="PeerJ">
        <title>Extensive microbial diversity within the chicken gut microbiome revealed by metagenomics and culture.</title>
        <authorList>
            <person name="Gilroy R."/>
            <person name="Ravi A."/>
            <person name="Getino M."/>
            <person name="Pursley I."/>
            <person name="Horton D.L."/>
            <person name="Alikhan N.F."/>
            <person name="Baker D."/>
            <person name="Gharbi K."/>
            <person name="Hall N."/>
            <person name="Watson M."/>
            <person name="Adriaenssens E.M."/>
            <person name="Foster-Nyarko E."/>
            <person name="Jarju S."/>
            <person name="Secka A."/>
            <person name="Antonio M."/>
            <person name="Oren A."/>
            <person name="Chaudhuri R.R."/>
            <person name="La Ragione R."/>
            <person name="Hildebrand F."/>
            <person name="Pallen M.J."/>
        </authorList>
    </citation>
    <scope>NUCLEOTIDE SEQUENCE</scope>
    <source>
        <strain evidence="2">CHK189-11263</strain>
    </source>
</reference>
<proteinExistence type="predicted"/>
<dbReference type="PANTHER" id="PTHR43586:SF4">
    <property type="entry name" value="ISOPENICILLIN N EPIMERASE"/>
    <property type="match status" value="1"/>
</dbReference>
<reference evidence="2" key="2">
    <citation type="submission" date="2021-04" db="EMBL/GenBank/DDBJ databases">
        <authorList>
            <person name="Gilroy R."/>
        </authorList>
    </citation>
    <scope>NUCLEOTIDE SEQUENCE</scope>
    <source>
        <strain evidence="2">CHK189-11263</strain>
    </source>
</reference>
<dbReference type="Gene3D" id="3.90.1150.10">
    <property type="entry name" value="Aspartate Aminotransferase, domain 1"/>
    <property type="match status" value="1"/>
</dbReference>
<keyword evidence="2" id="KW-0808">Transferase</keyword>
<dbReference type="Gene3D" id="3.40.640.10">
    <property type="entry name" value="Type I PLP-dependent aspartate aminotransferase-like (Major domain)"/>
    <property type="match status" value="1"/>
</dbReference>
<name>A0A9D2MCC3_9FIRM</name>
<dbReference type="InterPro" id="IPR015421">
    <property type="entry name" value="PyrdxlP-dep_Trfase_major"/>
</dbReference>
<organism evidence="2 3">
    <name type="scientific">Candidatus Flavonifractor intestinipullorum</name>
    <dbReference type="NCBI Taxonomy" id="2838587"/>
    <lineage>
        <taxon>Bacteria</taxon>
        <taxon>Bacillati</taxon>
        <taxon>Bacillota</taxon>
        <taxon>Clostridia</taxon>
        <taxon>Eubacteriales</taxon>
        <taxon>Oscillospiraceae</taxon>
        <taxon>Flavonifractor</taxon>
    </lineage>
</organism>
<comment type="caution">
    <text evidence="2">The sequence shown here is derived from an EMBL/GenBank/DDBJ whole genome shotgun (WGS) entry which is preliminary data.</text>
</comment>
<evidence type="ECO:0000313" key="3">
    <source>
        <dbReference type="Proteomes" id="UP000824208"/>
    </source>
</evidence>
<keyword evidence="2" id="KW-0032">Aminotransferase</keyword>
<dbReference type="PANTHER" id="PTHR43586">
    <property type="entry name" value="CYSTEINE DESULFURASE"/>
    <property type="match status" value="1"/>
</dbReference>
<dbReference type="SUPFAM" id="SSF53383">
    <property type="entry name" value="PLP-dependent transferases"/>
    <property type="match status" value="1"/>
</dbReference>
<accession>A0A9D2MCC3</accession>